<feature type="region of interest" description="Disordered" evidence="2">
    <location>
        <begin position="1475"/>
        <end position="1556"/>
    </location>
</feature>
<name>A0A8S5MJG4_9CAUD</name>
<reference evidence="3" key="1">
    <citation type="journal article" date="2021" name="Proc. Natl. Acad. Sci. U.S.A.">
        <title>A Catalog of Tens of Thousands of Viruses from Human Metagenomes Reveals Hidden Associations with Chronic Diseases.</title>
        <authorList>
            <person name="Tisza M.J."/>
            <person name="Buck C.B."/>
        </authorList>
    </citation>
    <scope>NUCLEOTIDE SEQUENCE</scope>
    <source>
        <strain evidence="3">CtcfK29</strain>
    </source>
</reference>
<evidence type="ECO:0000313" key="3">
    <source>
        <dbReference type="EMBL" id="DAD82342.1"/>
    </source>
</evidence>
<proteinExistence type="predicted"/>
<organism evidence="3">
    <name type="scientific">CrAss-like virus sp. ctcfK29</name>
    <dbReference type="NCBI Taxonomy" id="2826827"/>
    <lineage>
        <taxon>Viruses</taxon>
        <taxon>Duplodnaviria</taxon>
        <taxon>Heunggongvirae</taxon>
        <taxon>Uroviricota</taxon>
        <taxon>Caudoviricetes</taxon>
        <taxon>Crassvirales</taxon>
    </lineage>
</organism>
<feature type="coiled-coil region" evidence="1">
    <location>
        <begin position="2260"/>
        <end position="2295"/>
    </location>
</feature>
<protein>
    <submittedName>
        <fullName evidence="3">Uncharacterized protein</fullName>
    </submittedName>
</protein>
<feature type="compositionally biased region" description="Basic and acidic residues" evidence="2">
    <location>
        <begin position="1487"/>
        <end position="1515"/>
    </location>
</feature>
<sequence>MPINRPQGLRGLQGLGSLSKAQYDSFINKNRDLISQHGYDPVYINNLYSNKQFIDKYGIEKFKAIPDIDMRNTLYKDDIVNTEFTKLYSPINANGTRNNNKGLGADFEKYNQLSTDAKLKLMESNYLTPSEFENAWQKDINKYAKYKKATNKGFSGFLKNAAQSMNVTGGLYTNIDNDNNELDNEALKRIKKEANNKILQNIYNDDIDNHAKNLGTQVSQTYLNDPYITGLSDKQVKEAFIQAITPGSYKDKNGISNMGISEFASHYGNGSENQVTSEMKGFSIDDMRQILVKKKVYEANMSPDMAATALNNEAKRYIKEHQGSLKKFGLFAKDVGISAMSYSADKLNGIAELYRAGQDAYAEKPIVMVDNKGNVLDPNKTKVIRDKQGGLHYKDNEGALNSVHKMQVDYTTLHNMGKNPDGSDIKGAFGIDWMTLNPQYWTRAEQFGTLDENEQKQYEKIGSSPYKVAYNPNEDSDLWYESFKMMSFGLADAAAQAIPFGIGTVGKALSTASKVGKLARGFGKVLDTTGKLLTAETKAGQIAQGTAGALGIAYAYNRGTFQETLQQNLANAEEAAMTASRNDIYNQYHTDKNYRASVDRLIKAGAAGLKAEYIAQMHRDGGMKIADEKALDKMLHAKAQEAVLGELVQNRIKERMSSKEYANLQQKAIDGAGDAAFNTFWPEAIKYGFVNTMGYRKFLYTNPAGLSKKMSTTFKGLKEVTTAEGRKRLTTDARKFLTRADKWKEFGKTLGSQVWGGFWTNGTDDMQVDAAERINEDSFNKYLHSYQNGEALANTYGFADGIYSYIKGLKDSMGQETTWNAGTVGALGSIVNFTPNFANLARLATKEGREAYKNNFRREIERDENGNPLKNEDGSVKYKDLGKLKDWRGQMNYFIQNGVLNTYYGKKQAERDLRSHADYVNNLLDEYNDFVDIEHLIASNIASENVENLGDQKTMDFIKALHAVNTLDKLGEDSNDPTTMSSVVENAKTLIEKASLLNLEEGKNPFSEEEISNLLSQYYASHPEIEQDEYTSQKALYEIAQNAQKLQKASEAFNKAEDEIQKIEKNNGISISPEVRTKMKVQQALNSHWEERREKMQSEIDDSSSMDTPKDARINVASVGGVKNAQSLVKVYDKQKAEIEKELEEQKKKTESLDKEYIKAIDEGKQARREGNSDAILTTQNKQKDAKAKLDASKEQESYLEDLISRTAIKSNELQASMRDLETDAFKDSKDKVLTADEIFSLDPVTRARMMKSENRDLYSKEQQREIEKLEKRLLMKDADALQKVQDIALLTQRIDANQDAYSRMARNPEAAAVELEAQRAQAAEAAYKLINQRNAETIVDYINEFDEGMKGHTDITEEAKNQFVFKTLRKLNSTLLDTIDEDTLLPQYQQQVADAKEWGKTVDDIMAVISQSDRDDAWKENTLKNINTIVENSNNKAEILASLEKVIDDVNNPDATSSLDYVLNGLESLGYQRDATTLENRKQRRTREAEEKRKKEEEAKKVEAETNAAAEKKVSQSSTDNIEYLGNEEDVDLFGNSEESESTTQVVEDEDLQQTDNSVLNAGSLMKDNFGNGSINMGDMWYGTTDNPKKGKLLVTKEDNKVSFKVDGKDTSIEITPDEYETVKDEQENKKNSSFIANSIEKKDGDWYFIGNFAGDKEESQVKVKKDFNIDQAIERQQAANEADLAAKGIDTGNKNLIDNGDSVQGKSETIDEQLGDSTSTNKEVHSSDDNVDAAELNGTGLHNIETSVTTLSGNAMSEYNPTVLQNDGIIERKKGSETNDNMNQYYAWMNAAGVKLQNIIDHELARIIRRNPNAKVKFMAVKPERNATNDVAMQSHLMLVLDYDNNINKGITAVHDDANSGVIESNSKKYLIIGTAGYGNRNASKLALYDMLWNPYISGGLNLKKQRKQFFDAHPSERFYVNENLSTEIVPASLIPGYIVRQAENDNNSEFRSIRELLSDNARNPMHYDLDSVAWGIQERSKFLVVGTSLDKVMVPRDPMGNLGSAFVLMPASNGKMVPSYLKVLKYNEMRDGALKDKINTLLQEVTSPNYKTRLNAVIGLSKIFYFDKEGDTILLRKNRNEISLVHDGKVQKTFILNDNFDRAEFMQNIQDMNPRINITASVLRDIPTLMEYDEAGALMTDAALFGTVGSSYSIYGLDGDGKMIKPETPTNDIPKSSNNSDFKNGDKSQVIFKHQYYREANDVFSLNGGIITDEATLKQLRYNKMILDNQLSPSMTKGVWDYFILSEGENPKAIKVNRNTKEVKESSEEQARELIEKINEEESKKLREQKAQEVIKEVGKAEEVDLREDTLSVDPNTGELVQADTQSTFLITEESTDEKKFSPSTEKTSNKDDYTHTSSETLNSDEHKAATQKFSDLIKDKKYMLRVMKLVRNKWKDAPKKIAELEKFLRDKNVEVDAIGTSENDVEAWIRTIEDCR</sequence>
<evidence type="ECO:0000256" key="2">
    <source>
        <dbReference type="SAM" id="MobiDB-lite"/>
    </source>
</evidence>
<dbReference type="EMBL" id="BK014916">
    <property type="protein sequence ID" value="DAD82342.1"/>
    <property type="molecule type" value="Genomic_DNA"/>
</dbReference>
<accession>A0A8S5MJG4</accession>
<evidence type="ECO:0000256" key="1">
    <source>
        <dbReference type="SAM" id="Coils"/>
    </source>
</evidence>
<feature type="region of interest" description="Disordered" evidence="2">
    <location>
        <begin position="2335"/>
        <end position="2372"/>
    </location>
</feature>
<keyword evidence="1" id="KW-0175">Coiled coil</keyword>
<feature type="coiled-coil region" evidence="1">
    <location>
        <begin position="1039"/>
        <end position="1066"/>
    </location>
</feature>
<feature type="coiled-coil region" evidence="1">
    <location>
        <begin position="1122"/>
        <end position="1163"/>
    </location>
</feature>